<comment type="similarity">
    <text evidence="1">Belongs to the class V-like SAM-binding methyltransferase superfamily. Histone-lysine methyltransferase family. SETD6 subfamily.</text>
</comment>
<dbReference type="PIRSF" id="PIRSF011771">
    <property type="entry name" value="RMS1_SET"/>
    <property type="match status" value="1"/>
</dbReference>
<evidence type="ECO:0000313" key="5">
    <source>
        <dbReference type="Proteomes" id="UP000054251"/>
    </source>
</evidence>
<dbReference type="Gene3D" id="3.90.1410.10">
    <property type="entry name" value="set domain protein methyltransferase, domain 1"/>
    <property type="match status" value="1"/>
</dbReference>
<comment type="caution">
    <text evidence="4">The sequence shown here is derived from an EMBL/GenBank/DDBJ whole genome shotgun (WGS) entry which is preliminary data.</text>
</comment>
<dbReference type="AlphaFoldDB" id="A0A0V1Q781"/>
<dbReference type="RefSeq" id="XP_015470320.1">
    <property type="nucleotide sequence ID" value="XM_015608919.1"/>
</dbReference>
<feature type="region of interest" description="Disordered" evidence="2">
    <location>
        <begin position="194"/>
        <end position="219"/>
    </location>
</feature>
<keyword evidence="1" id="KW-0949">S-adenosyl-L-methionine</keyword>
<comment type="subcellular location">
    <subcellularLocation>
        <location evidence="1">Nucleus</location>
    </subcellularLocation>
</comment>
<dbReference type="EC" id="2.1.1.-" evidence="1"/>
<evidence type="ECO:0000256" key="2">
    <source>
        <dbReference type="SAM" id="MobiDB-lite"/>
    </source>
</evidence>
<evidence type="ECO:0000256" key="1">
    <source>
        <dbReference type="PIRNR" id="PIRNR011771"/>
    </source>
</evidence>
<dbReference type="Proteomes" id="UP000054251">
    <property type="component" value="Unassembled WGS sequence"/>
</dbReference>
<dbReference type="Pfam" id="PF00856">
    <property type="entry name" value="SET"/>
    <property type="match status" value="1"/>
</dbReference>
<keyword evidence="5" id="KW-1185">Reference proteome</keyword>
<evidence type="ECO:0000313" key="4">
    <source>
        <dbReference type="EMBL" id="KSA04218.1"/>
    </source>
</evidence>
<evidence type="ECO:0000259" key="3">
    <source>
        <dbReference type="PROSITE" id="PS50280"/>
    </source>
</evidence>
<dbReference type="OrthoDB" id="341421at2759"/>
<dbReference type="FunFam" id="3.90.1410.10:FF:000007">
    <property type="entry name" value="Ribosomal lysine N-methyltransferase 4"/>
    <property type="match status" value="1"/>
</dbReference>
<name>A0A0V1Q781_9ASCO</name>
<dbReference type="InterPro" id="IPR050600">
    <property type="entry name" value="SETD3_SETD6_MTase"/>
</dbReference>
<dbReference type="PANTHER" id="PTHR13271:SF34">
    <property type="entry name" value="N-LYSINE METHYLTRANSFERASE SETD6"/>
    <property type="match status" value="1"/>
</dbReference>
<dbReference type="InterPro" id="IPR046341">
    <property type="entry name" value="SET_dom_sf"/>
</dbReference>
<keyword evidence="1" id="KW-0539">Nucleus</keyword>
<dbReference type="GO" id="GO:0005634">
    <property type="term" value="C:nucleus"/>
    <property type="evidence" value="ECO:0007669"/>
    <property type="project" value="UniProtKB-SubCell"/>
</dbReference>
<protein>
    <recommendedName>
        <fullName evidence="1">Ribosomal lysine N-methyltransferase 4</fullName>
        <ecNumber evidence="1">2.1.1.-</ecNumber>
    </recommendedName>
</protein>
<dbReference type="PANTHER" id="PTHR13271">
    <property type="entry name" value="UNCHARACTERIZED PUTATIVE METHYLTRANSFERASE"/>
    <property type="match status" value="1"/>
</dbReference>
<keyword evidence="1" id="KW-0489">Methyltransferase</keyword>
<dbReference type="InterPro" id="IPR001214">
    <property type="entry name" value="SET_dom"/>
</dbReference>
<comment type="function">
    <text evidence="1">S-adenosyl-L-methionine-dependent protein-lysine N-methyltransferase that monomethylates 60S ribosomal protein L42.</text>
</comment>
<dbReference type="EMBL" id="LMYN01000001">
    <property type="protein sequence ID" value="KSA04218.1"/>
    <property type="molecule type" value="Genomic_DNA"/>
</dbReference>
<accession>A0A0V1Q781</accession>
<reference evidence="4 5" key="1">
    <citation type="submission" date="2015-11" db="EMBL/GenBank/DDBJ databases">
        <title>The genome of Debaryomyces fabryi.</title>
        <authorList>
            <person name="Tafer H."/>
            <person name="Lopandic K."/>
        </authorList>
    </citation>
    <scope>NUCLEOTIDE SEQUENCE [LARGE SCALE GENOMIC DNA]</scope>
    <source>
        <strain evidence="4 5">CBS 789</strain>
    </source>
</reference>
<dbReference type="InterPro" id="IPR011383">
    <property type="entry name" value="N-lys_methylase_SETD6"/>
</dbReference>
<dbReference type="GO" id="GO:0032259">
    <property type="term" value="P:methylation"/>
    <property type="evidence" value="ECO:0007669"/>
    <property type="project" value="UniProtKB-KW"/>
</dbReference>
<dbReference type="SUPFAM" id="SSF82199">
    <property type="entry name" value="SET domain"/>
    <property type="match status" value="1"/>
</dbReference>
<dbReference type="GeneID" id="26837098"/>
<dbReference type="GO" id="GO:0016279">
    <property type="term" value="F:protein-lysine N-methyltransferase activity"/>
    <property type="evidence" value="ECO:0007669"/>
    <property type="project" value="UniProtKB-UniRule"/>
</dbReference>
<proteinExistence type="inferred from homology"/>
<sequence length="503" mass="58346">MLSFDEITNKFLKWLSEENVSISPKLAVKDLRKDNQGRGMVAIEDIEEDEELFCIPRETIINIENCSLTKENPKALDGLLNLNQWESLIISLLYELKVKGEESRWCDYFNTLPIKDTQNYQFNQLMFWSQEQLNELSPSLIIDRIGKDEAENMFNKLFPKVVKDLNIPELFDVTIDEYHKVASLIMSYSFDVERPDSDQLEDEEEEEEEEEGNGADGTILNDGYYKSMVPLADILNADTKLHNASLIYTSGVLVMKSIKSIKKGEQIYNTYSDHPNSEILRRYGYVEVNGSKFDFGEIPLNTIKEYFINTVGLPPSLIDDTFEVLDKLAEDDEEENFAKVVLDSYDCFNDYEIILELIFVIQILSIIGLIYKTDFSDLEDHENKYSLISRISKKCYQLIESKKLTKYFLENYENIVKSRIQEYIYKIDHNSQTGTITTRGEMAKIVLQSEYDSLNNCLDFDKVFNAEEGSYKFIDDGKLIRNITKKRMMEADANPNIKKSKLK</sequence>
<gene>
    <name evidence="4" type="ORF">AC631_00089</name>
</gene>
<feature type="domain" description="SET" evidence="3">
    <location>
        <begin position="24"/>
        <end position="272"/>
    </location>
</feature>
<feature type="compositionally biased region" description="Acidic residues" evidence="2">
    <location>
        <begin position="198"/>
        <end position="213"/>
    </location>
</feature>
<dbReference type="PROSITE" id="PS50280">
    <property type="entry name" value="SET"/>
    <property type="match status" value="1"/>
</dbReference>
<keyword evidence="1" id="KW-0808">Transferase</keyword>
<organism evidence="4 5">
    <name type="scientific">Debaryomyces fabryi</name>
    <dbReference type="NCBI Taxonomy" id="58627"/>
    <lineage>
        <taxon>Eukaryota</taxon>
        <taxon>Fungi</taxon>
        <taxon>Dikarya</taxon>
        <taxon>Ascomycota</taxon>
        <taxon>Saccharomycotina</taxon>
        <taxon>Pichiomycetes</taxon>
        <taxon>Debaryomycetaceae</taxon>
        <taxon>Debaryomyces</taxon>
    </lineage>
</organism>